<reference evidence="1 2" key="1">
    <citation type="submission" date="2017-06" db="EMBL/GenBank/DDBJ databases">
        <title>Description of Rhodopirellula bahusiensis sp. nov.</title>
        <authorList>
            <person name="Kizina J."/>
            <person name="Harder J."/>
        </authorList>
    </citation>
    <scope>NUCLEOTIDE SEQUENCE [LARGE SCALE GENOMIC DNA]</scope>
    <source>
        <strain evidence="1 2">SWK21</strain>
    </source>
</reference>
<sequence>MTLAVERRFDIDASEPQLLVDAYDDGRLNELLPDGCFWMVLIGDDGRFTSIEPMRVDTTIPILRFVMVREGSFVMRTTNESEQYLRALSAPSAELMKRLKGN</sequence>
<dbReference type="AlphaFoldDB" id="A0A2G1W832"/>
<dbReference type="Proteomes" id="UP000225740">
    <property type="component" value="Unassembled WGS sequence"/>
</dbReference>
<gene>
    <name evidence="1" type="ORF">CEE69_12230</name>
</gene>
<dbReference type="GeneID" id="90608900"/>
<evidence type="ECO:0000313" key="2">
    <source>
        <dbReference type="Proteomes" id="UP000225740"/>
    </source>
</evidence>
<comment type="caution">
    <text evidence="1">The sequence shown here is derived from an EMBL/GenBank/DDBJ whole genome shotgun (WGS) entry which is preliminary data.</text>
</comment>
<name>A0A2G1W832_9BACT</name>
<accession>A0A2G1W832</accession>
<protein>
    <submittedName>
        <fullName evidence="1">Uncharacterized protein</fullName>
    </submittedName>
</protein>
<dbReference type="EMBL" id="NIZW01000008">
    <property type="protein sequence ID" value="PHQ35171.1"/>
    <property type="molecule type" value="Genomic_DNA"/>
</dbReference>
<keyword evidence="2" id="KW-1185">Reference proteome</keyword>
<evidence type="ECO:0000313" key="1">
    <source>
        <dbReference type="EMBL" id="PHQ35171.1"/>
    </source>
</evidence>
<organism evidence="1 2">
    <name type="scientific">Rhodopirellula bahusiensis</name>
    <dbReference type="NCBI Taxonomy" id="2014065"/>
    <lineage>
        <taxon>Bacteria</taxon>
        <taxon>Pseudomonadati</taxon>
        <taxon>Planctomycetota</taxon>
        <taxon>Planctomycetia</taxon>
        <taxon>Pirellulales</taxon>
        <taxon>Pirellulaceae</taxon>
        <taxon>Rhodopirellula</taxon>
    </lineage>
</organism>
<proteinExistence type="predicted"/>
<dbReference type="RefSeq" id="WP_143549214.1">
    <property type="nucleotide sequence ID" value="NZ_NIZW01000008.1"/>
</dbReference>